<evidence type="ECO:0000256" key="13">
    <source>
        <dbReference type="RuleBase" id="RU000456"/>
    </source>
</evidence>
<evidence type="ECO:0000256" key="10">
    <source>
        <dbReference type="ARBA" id="ARBA00023008"/>
    </source>
</evidence>
<keyword evidence="7" id="KW-1278">Translocase</keyword>
<dbReference type="CDD" id="cd13915">
    <property type="entry name" value="CuRO_HCO_II_like_2"/>
    <property type="match status" value="1"/>
</dbReference>
<dbReference type="InterPro" id="IPR036257">
    <property type="entry name" value="Cyt_c_oxidase_su2_TM_sf"/>
</dbReference>
<evidence type="ECO:0000256" key="11">
    <source>
        <dbReference type="ARBA" id="ARBA00023136"/>
    </source>
</evidence>
<keyword evidence="9 15" id="KW-1133">Transmembrane helix</keyword>
<evidence type="ECO:0000256" key="12">
    <source>
        <dbReference type="ARBA" id="ARBA00024688"/>
    </source>
</evidence>
<evidence type="ECO:0000256" key="1">
    <source>
        <dbReference type="ARBA" id="ARBA00004141"/>
    </source>
</evidence>
<keyword evidence="3 13" id="KW-0813">Transport</keyword>
<feature type="transmembrane region" description="Helical" evidence="15">
    <location>
        <begin position="59"/>
        <end position="77"/>
    </location>
</feature>
<dbReference type="EMBL" id="FNLL01000007">
    <property type="protein sequence ID" value="SDU34520.1"/>
    <property type="molecule type" value="Genomic_DNA"/>
</dbReference>
<keyword evidence="19" id="KW-1185">Reference proteome</keyword>
<organism evidence="18 19">
    <name type="scientific">Desulfobacula phenolica</name>
    <dbReference type="NCBI Taxonomy" id="90732"/>
    <lineage>
        <taxon>Bacteria</taxon>
        <taxon>Pseudomonadati</taxon>
        <taxon>Thermodesulfobacteriota</taxon>
        <taxon>Desulfobacteria</taxon>
        <taxon>Desulfobacterales</taxon>
        <taxon>Desulfobacteraceae</taxon>
        <taxon>Desulfobacula</taxon>
    </lineage>
</organism>
<dbReference type="InterPro" id="IPR001505">
    <property type="entry name" value="Copper_CuA"/>
</dbReference>
<dbReference type="Pfam" id="PF00116">
    <property type="entry name" value="COX2"/>
    <property type="match status" value="1"/>
</dbReference>
<dbReference type="InterPro" id="IPR014222">
    <property type="entry name" value="Cyt_c_oxidase_su2"/>
</dbReference>
<protein>
    <recommendedName>
        <fullName evidence="14">Cytochrome c oxidase subunit 2</fullName>
        <ecNumber evidence="14">7.1.1.9</ecNumber>
    </recommendedName>
</protein>
<evidence type="ECO:0000256" key="5">
    <source>
        <dbReference type="ARBA" id="ARBA00022692"/>
    </source>
</evidence>
<reference evidence="19" key="1">
    <citation type="submission" date="2016-10" db="EMBL/GenBank/DDBJ databases">
        <authorList>
            <person name="Varghese N."/>
            <person name="Submissions S."/>
        </authorList>
    </citation>
    <scope>NUCLEOTIDE SEQUENCE [LARGE SCALE GENOMIC DNA]</scope>
    <source>
        <strain evidence="19">DSM 3384</strain>
    </source>
</reference>
<dbReference type="Pfam" id="PF02790">
    <property type="entry name" value="COX2_TM"/>
    <property type="match status" value="1"/>
</dbReference>
<comment type="subcellular location">
    <subcellularLocation>
        <location evidence="13">Cell membrane</location>
        <topology evidence="13">Multi-pass membrane protein</topology>
    </subcellularLocation>
    <subcellularLocation>
        <location evidence="1">Membrane</location>
        <topology evidence="1">Multi-pass membrane protein</topology>
    </subcellularLocation>
</comment>
<dbReference type="GO" id="GO:0042773">
    <property type="term" value="P:ATP synthesis coupled electron transport"/>
    <property type="evidence" value="ECO:0007669"/>
    <property type="project" value="TreeGrafter"/>
</dbReference>
<proteinExistence type="inferred from homology"/>
<evidence type="ECO:0000313" key="19">
    <source>
        <dbReference type="Proteomes" id="UP000199608"/>
    </source>
</evidence>
<dbReference type="GO" id="GO:0005886">
    <property type="term" value="C:plasma membrane"/>
    <property type="evidence" value="ECO:0007669"/>
    <property type="project" value="UniProtKB-SubCell"/>
</dbReference>
<sequence>MNDIVNPVALVDRSFYFIIGFSFVFLFAITLVMIWFVIRYRRSKHPSPSDIRGNLLLETVWIVLPTIIALSMFVSGWRSYTGLRNVPEGALEIEVIGQSFSWLFYYPNDKETESEIVVPVNTPVKLNITSADVIHSIFIPAFRVKVDAVKGLHTYAWFLPEKTGEYFFQCTEFCGTGHSDMTGVVRVVSQEEYEKWVNQEDEW</sequence>
<evidence type="ECO:0000256" key="14">
    <source>
        <dbReference type="RuleBase" id="RU004024"/>
    </source>
</evidence>
<dbReference type="AlphaFoldDB" id="A0A1H2HRK9"/>
<dbReference type="PANTHER" id="PTHR22888:SF9">
    <property type="entry name" value="CYTOCHROME C OXIDASE SUBUNIT 2"/>
    <property type="match status" value="1"/>
</dbReference>
<dbReference type="GO" id="GO:0016491">
    <property type="term" value="F:oxidoreductase activity"/>
    <property type="evidence" value="ECO:0007669"/>
    <property type="project" value="InterPro"/>
</dbReference>
<dbReference type="GO" id="GO:0004129">
    <property type="term" value="F:cytochrome-c oxidase activity"/>
    <property type="evidence" value="ECO:0007669"/>
    <property type="project" value="UniProtKB-EC"/>
</dbReference>
<dbReference type="InterPro" id="IPR011759">
    <property type="entry name" value="Cyt_c_oxidase_su2_TM_dom"/>
</dbReference>
<dbReference type="EC" id="7.1.1.9" evidence="14"/>
<evidence type="ECO:0000256" key="15">
    <source>
        <dbReference type="SAM" id="Phobius"/>
    </source>
</evidence>
<evidence type="ECO:0000256" key="4">
    <source>
        <dbReference type="ARBA" id="ARBA00022660"/>
    </source>
</evidence>
<keyword evidence="8 13" id="KW-0249">Electron transport</keyword>
<comment type="similarity">
    <text evidence="2 13">Belongs to the cytochrome c oxidase subunit 2 family.</text>
</comment>
<dbReference type="InterPro" id="IPR045187">
    <property type="entry name" value="CcO_II"/>
</dbReference>
<feature type="transmembrane region" description="Helical" evidence="15">
    <location>
        <begin position="15"/>
        <end position="38"/>
    </location>
</feature>
<evidence type="ECO:0000256" key="9">
    <source>
        <dbReference type="ARBA" id="ARBA00022989"/>
    </source>
</evidence>
<evidence type="ECO:0000313" key="18">
    <source>
        <dbReference type="EMBL" id="SDU34520.1"/>
    </source>
</evidence>
<keyword evidence="4 13" id="KW-0679">Respiratory chain</keyword>
<dbReference type="GO" id="GO:0005507">
    <property type="term" value="F:copper ion binding"/>
    <property type="evidence" value="ECO:0007669"/>
    <property type="project" value="InterPro"/>
</dbReference>
<keyword evidence="10 14" id="KW-0186">Copper</keyword>
<dbReference type="PROSITE" id="PS50999">
    <property type="entry name" value="COX2_TM"/>
    <property type="match status" value="1"/>
</dbReference>
<keyword evidence="6 14" id="KW-0479">Metal-binding</keyword>
<keyword evidence="5 13" id="KW-0812">Transmembrane</keyword>
<gene>
    <name evidence="18" type="ORF">SAMN04487931_1076</name>
</gene>
<feature type="domain" description="Cytochrome oxidase subunit II copper A binding" evidence="16">
    <location>
        <begin position="88"/>
        <end position="199"/>
    </location>
</feature>
<comment type="catalytic activity">
    <reaction evidence="14">
        <text>4 Fe(II)-[cytochrome c] + O2 + 8 H(+)(in) = 4 Fe(III)-[cytochrome c] + 2 H2O + 4 H(+)(out)</text>
        <dbReference type="Rhea" id="RHEA:11436"/>
        <dbReference type="Rhea" id="RHEA-COMP:10350"/>
        <dbReference type="Rhea" id="RHEA-COMP:14399"/>
        <dbReference type="ChEBI" id="CHEBI:15377"/>
        <dbReference type="ChEBI" id="CHEBI:15378"/>
        <dbReference type="ChEBI" id="CHEBI:15379"/>
        <dbReference type="ChEBI" id="CHEBI:29033"/>
        <dbReference type="ChEBI" id="CHEBI:29034"/>
        <dbReference type="EC" id="7.1.1.9"/>
    </reaction>
</comment>
<evidence type="ECO:0000259" key="16">
    <source>
        <dbReference type="PROSITE" id="PS50857"/>
    </source>
</evidence>
<evidence type="ECO:0000256" key="3">
    <source>
        <dbReference type="ARBA" id="ARBA00022448"/>
    </source>
</evidence>
<feature type="domain" description="Cytochrome oxidase subunit II transmembrane region profile" evidence="17">
    <location>
        <begin position="1"/>
        <end position="87"/>
    </location>
</feature>
<accession>A0A1H2HRK9</accession>
<evidence type="ECO:0000256" key="7">
    <source>
        <dbReference type="ARBA" id="ARBA00022967"/>
    </source>
</evidence>
<dbReference type="Gene3D" id="1.10.287.90">
    <property type="match status" value="1"/>
</dbReference>
<dbReference type="PROSITE" id="PS50857">
    <property type="entry name" value="COX2_CUA"/>
    <property type="match status" value="1"/>
</dbReference>
<evidence type="ECO:0000256" key="2">
    <source>
        <dbReference type="ARBA" id="ARBA00007866"/>
    </source>
</evidence>
<dbReference type="SUPFAM" id="SSF49503">
    <property type="entry name" value="Cupredoxins"/>
    <property type="match status" value="1"/>
</dbReference>
<dbReference type="PROSITE" id="PS00078">
    <property type="entry name" value="COX2"/>
    <property type="match status" value="1"/>
</dbReference>
<comment type="function">
    <text evidence="12 14">Subunits I and II form the functional core of the enzyme complex. Electrons originating in cytochrome c are transferred via heme a and Cu(A) to the binuclear center formed by heme a3 and Cu(B).</text>
</comment>
<evidence type="ECO:0000259" key="17">
    <source>
        <dbReference type="PROSITE" id="PS50999"/>
    </source>
</evidence>
<dbReference type="Proteomes" id="UP000199608">
    <property type="component" value="Unassembled WGS sequence"/>
</dbReference>
<evidence type="ECO:0000256" key="8">
    <source>
        <dbReference type="ARBA" id="ARBA00022982"/>
    </source>
</evidence>
<keyword evidence="11 15" id="KW-0472">Membrane</keyword>
<evidence type="ECO:0000256" key="6">
    <source>
        <dbReference type="ARBA" id="ARBA00022723"/>
    </source>
</evidence>
<dbReference type="PANTHER" id="PTHR22888">
    <property type="entry name" value="CYTOCHROME C OXIDASE, SUBUNIT II"/>
    <property type="match status" value="1"/>
</dbReference>
<dbReference type="Gene3D" id="2.60.40.420">
    <property type="entry name" value="Cupredoxins - blue copper proteins"/>
    <property type="match status" value="1"/>
</dbReference>
<dbReference type="SUPFAM" id="SSF81464">
    <property type="entry name" value="Cytochrome c oxidase subunit II-like, transmembrane region"/>
    <property type="match status" value="1"/>
</dbReference>
<dbReference type="InterPro" id="IPR008972">
    <property type="entry name" value="Cupredoxin"/>
</dbReference>
<comment type="cofactor">
    <cofactor evidence="14">
        <name>Cu cation</name>
        <dbReference type="ChEBI" id="CHEBI:23378"/>
    </cofactor>
    <text evidence="14">Binds a copper A center.</text>
</comment>
<dbReference type="NCBIfam" id="TIGR02866">
    <property type="entry name" value="CoxB"/>
    <property type="match status" value="1"/>
</dbReference>
<name>A0A1H2HRK9_9BACT</name>
<dbReference type="InterPro" id="IPR002429">
    <property type="entry name" value="CcO_II-like_C"/>
</dbReference>
<dbReference type="RefSeq" id="WP_092234637.1">
    <property type="nucleotide sequence ID" value="NZ_FNLL01000007.1"/>
</dbReference>